<sequence length="126" mass="14520">MRMTDQEYFRSCIAKERHLAQLLGYHHIEECYESAGKLWDNNQELPQWTRDWRACGPLMSGYGIAVSYGHDHPDGQAQGQTAWDFARMGETVVHFSDHPSRDRAVMYGIVKELIFLLEHGKVARPA</sequence>
<organism evidence="1 2">
    <name type="scientific">Polaromonas jejuensis</name>
    <dbReference type="NCBI Taxonomy" id="457502"/>
    <lineage>
        <taxon>Bacteria</taxon>
        <taxon>Pseudomonadati</taxon>
        <taxon>Pseudomonadota</taxon>
        <taxon>Betaproteobacteria</taxon>
        <taxon>Burkholderiales</taxon>
        <taxon>Comamonadaceae</taxon>
        <taxon>Polaromonas</taxon>
    </lineage>
</organism>
<proteinExistence type="predicted"/>
<gene>
    <name evidence="1" type="ORF">ACFPP7_17885</name>
</gene>
<keyword evidence="2" id="KW-1185">Reference proteome</keyword>
<reference evidence="2" key="1">
    <citation type="journal article" date="2019" name="Int. J. Syst. Evol. Microbiol.">
        <title>The Global Catalogue of Microorganisms (GCM) 10K type strain sequencing project: providing services to taxonomists for standard genome sequencing and annotation.</title>
        <authorList>
            <consortium name="The Broad Institute Genomics Platform"/>
            <consortium name="The Broad Institute Genome Sequencing Center for Infectious Disease"/>
            <person name="Wu L."/>
            <person name="Ma J."/>
        </authorList>
    </citation>
    <scope>NUCLEOTIDE SEQUENCE [LARGE SCALE GENOMIC DNA]</scope>
    <source>
        <strain evidence="2">CGMCC 4.7277</strain>
    </source>
</reference>
<protein>
    <submittedName>
        <fullName evidence="1">Aminoacyl-tRNA synthetase</fullName>
    </submittedName>
</protein>
<evidence type="ECO:0000313" key="1">
    <source>
        <dbReference type="EMBL" id="MFC5522763.1"/>
    </source>
</evidence>
<evidence type="ECO:0000313" key="2">
    <source>
        <dbReference type="Proteomes" id="UP001596084"/>
    </source>
</evidence>
<accession>A0ABW0QD53</accession>
<dbReference type="RefSeq" id="WP_068835720.1">
    <property type="nucleotide sequence ID" value="NZ_JBHSMX010000057.1"/>
</dbReference>
<dbReference type="Proteomes" id="UP001596084">
    <property type="component" value="Unassembled WGS sequence"/>
</dbReference>
<name>A0ABW0QD53_9BURK</name>
<comment type="caution">
    <text evidence="1">The sequence shown here is derived from an EMBL/GenBank/DDBJ whole genome shotgun (WGS) entry which is preliminary data.</text>
</comment>
<dbReference type="EMBL" id="JBHSMX010000057">
    <property type="protein sequence ID" value="MFC5522763.1"/>
    <property type="molecule type" value="Genomic_DNA"/>
</dbReference>